<sequence length="287" mass="32634">MEFLNDNEKIQLQRILTRSSQLLTPDDRSNFLKLCGLEKYSSLVQIDKSLDKFAVSLLATLSTVYIADKLGLVIFLEFLSQIDSSLSDSDRQFILNLIDKWENSPPISSHVTFEQQEFNMNPQKSNTDTSKQHDQVFISYSHQDQEWLERLQTMLKPLTRNRKISVWDDTQIKAGSKWRDEIKNALATAKVAVLMVSPNFLASDFIAEHELPSLLKAAEQEGLKIIWVCVSACMYKETEIEAYQAAHEISKPLDSLSPAELNQVLVNICDYINKAANEPPSNPQTAH</sequence>
<dbReference type="EMBL" id="ANKQ01000001">
    <property type="protein sequence ID" value="ELP56389.1"/>
    <property type="molecule type" value="Genomic_DNA"/>
</dbReference>
<dbReference type="AlphaFoldDB" id="L7EBJ1"/>
<evidence type="ECO:0000313" key="3">
    <source>
        <dbReference type="Proteomes" id="UP000010932"/>
    </source>
</evidence>
<dbReference type="SMART" id="SM00255">
    <property type="entry name" value="TIR"/>
    <property type="match status" value="1"/>
</dbReference>
<reference evidence="2 3" key="1">
    <citation type="journal article" date="2013" name="Genome Announc.">
        <title>Whole-Genome Sequence of Microcystis aeruginosa TAIHU98, a Nontoxic Bloom-Forming Strain Isolated from Taihu Lake, China.</title>
        <authorList>
            <person name="Yang C."/>
            <person name="Zhang W."/>
            <person name="Ren M."/>
            <person name="Song L."/>
            <person name="Li T."/>
            <person name="Zhao J."/>
        </authorList>
    </citation>
    <scope>NUCLEOTIDE SEQUENCE [LARGE SCALE GENOMIC DNA]</scope>
    <source>
        <strain evidence="2 3">TAIHU98</strain>
    </source>
</reference>
<dbReference type="SUPFAM" id="SSF52200">
    <property type="entry name" value="Toll/Interleukin receptor TIR domain"/>
    <property type="match status" value="1"/>
</dbReference>
<dbReference type="Proteomes" id="UP000010932">
    <property type="component" value="Unassembled WGS sequence"/>
</dbReference>
<dbReference type="RefSeq" id="WP_002733277.1">
    <property type="nucleotide sequence ID" value="NZ_ANKQ01000001.1"/>
</dbReference>
<evidence type="ECO:0000259" key="1">
    <source>
        <dbReference type="SMART" id="SM00255"/>
    </source>
</evidence>
<comment type="caution">
    <text evidence="2">The sequence shown here is derived from an EMBL/GenBank/DDBJ whole genome shotgun (WGS) entry which is preliminary data.</text>
</comment>
<dbReference type="InterPro" id="IPR035897">
    <property type="entry name" value="Toll_tir_struct_dom_sf"/>
</dbReference>
<dbReference type="Gene3D" id="3.40.50.10140">
    <property type="entry name" value="Toll/interleukin-1 receptor homology (TIR) domain"/>
    <property type="match status" value="1"/>
</dbReference>
<accession>L7EBJ1</accession>
<organism evidence="2 3">
    <name type="scientific">Microcystis aeruginosa TAIHU98</name>
    <dbReference type="NCBI Taxonomy" id="1134457"/>
    <lineage>
        <taxon>Bacteria</taxon>
        <taxon>Bacillati</taxon>
        <taxon>Cyanobacteriota</taxon>
        <taxon>Cyanophyceae</taxon>
        <taxon>Oscillatoriophycideae</taxon>
        <taxon>Chroococcales</taxon>
        <taxon>Microcystaceae</taxon>
        <taxon>Microcystis</taxon>
    </lineage>
</organism>
<protein>
    <submittedName>
        <fullName evidence="2">Small GTP-binding protein</fullName>
    </submittedName>
</protein>
<gene>
    <name evidence="2" type="ORF">O53_994</name>
</gene>
<evidence type="ECO:0000313" key="2">
    <source>
        <dbReference type="EMBL" id="ELP56389.1"/>
    </source>
</evidence>
<dbReference type="GO" id="GO:0007165">
    <property type="term" value="P:signal transduction"/>
    <property type="evidence" value="ECO:0007669"/>
    <property type="project" value="InterPro"/>
</dbReference>
<dbReference type="PATRIC" id="fig|1134457.3.peg.594"/>
<name>L7EBJ1_MICAE</name>
<feature type="domain" description="TIR" evidence="1">
    <location>
        <begin position="133"/>
        <end position="271"/>
    </location>
</feature>
<proteinExistence type="predicted"/>
<dbReference type="InterPro" id="IPR000157">
    <property type="entry name" value="TIR_dom"/>
</dbReference>
<dbReference type="Pfam" id="PF13676">
    <property type="entry name" value="TIR_2"/>
    <property type="match status" value="1"/>
</dbReference>